<feature type="region of interest" description="Disordered" evidence="1">
    <location>
        <begin position="1"/>
        <end position="32"/>
    </location>
</feature>
<evidence type="ECO:0000256" key="1">
    <source>
        <dbReference type="SAM" id="MobiDB-lite"/>
    </source>
</evidence>
<feature type="compositionally biased region" description="Gly residues" evidence="1">
    <location>
        <begin position="218"/>
        <end position="227"/>
    </location>
</feature>
<evidence type="ECO:0000313" key="3">
    <source>
        <dbReference type="Proteomes" id="UP000241890"/>
    </source>
</evidence>
<feature type="region of interest" description="Disordered" evidence="1">
    <location>
        <begin position="349"/>
        <end position="382"/>
    </location>
</feature>
<name>A0A2R5GV35_9STRA</name>
<comment type="caution">
    <text evidence="2">The sequence shown here is derived from an EMBL/GenBank/DDBJ whole genome shotgun (WGS) entry which is preliminary data.</text>
</comment>
<protein>
    <submittedName>
        <fullName evidence="2">Uncharacterized protein</fullName>
    </submittedName>
</protein>
<dbReference type="Proteomes" id="UP000241890">
    <property type="component" value="Unassembled WGS sequence"/>
</dbReference>
<keyword evidence="3" id="KW-1185">Reference proteome</keyword>
<feature type="compositionally biased region" description="Acidic residues" evidence="1">
    <location>
        <begin position="352"/>
        <end position="363"/>
    </location>
</feature>
<accession>A0A2R5GV35</accession>
<dbReference type="InParanoid" id="A0A2R5GV35"/>
<feature type="region of interest" description="Disordered" evidence="1">
    <location>
        <begin position="194"/>
        <end position="236"/>
    </location>
</feature>
<dbReference type="AlphaFoldDB" id="A0A2R5GV35"/>
<dbReference type="EMBL" id="BEYU01000210">
    <property type="protein sequence ID" value="GBG34710.1"/>
    <property type="molecule type" value="Genomic_DNA"/>
</dbReference>
<gene>
    <name evidence="2" type="ORF">FCC1311_109322</name>
</gene>
<reference evidence="2 3" key="1">
    <citation type="submission" date="2017-12" db="EMBL/GenBank/DDBJ databases">
        <title>Sequencing, de novo assembly and annotation of complete genome of a new Thraustochytrid species, strain FCC1311.</title>
        <authorList>
            <person name="Sedici K."/>
            <person name="Godart F."/>
            <person name="Aiese Cigliano R."/>
            <person name="Sanseverino W."/>
            <person name="Barakat M."/>
            <person name="Ortet P."/>
            <person name="Marechal E."/>
            <person name="Cagnac O."/>
            <person name="Amato A."/>
        </authorList>
    </citation>
    <scope>NUCLEOTIDE SEQUENCE [LARGE SCALE GENOMIC DNA]</scope>
</reference>
<feature type="region of interest" description="Disordered" evidence="1">
    <location>
        <begin position="103"/>
        <end position="128"/>
    </location>
</feature>
<sequence length="470" mass="51327">MWTSSGGSRLKKRVKKSTREPAGRAGKIRKGKARALEWMNKFKYTAPAALGDDQDQENTGALSDDAATLRNSNNYGVDEDKVDQGAREALVNQDANVRVNTADTRVNGGRGPKAVFQNPPSAHTEIGQPQEPQYTLEDALAQREACQARVDGSWRRHQVGKLRPLVKTRLGAPDCEAAETNDLAGDRLGARPFARETMPEASYADNPQQATGRRNDGGGRPSKGLGGTSWQQARQQGAHHLGLGALDEDADDRPASPMEIVDEVSVAAGSRDVEKANLANDDTRVDDAHVHLESLFSLETNLHPLGLVVEHSPHRHERFFASYRDESEDEAPVLFFNNRHPVHVLASKSNMDEEDSGGNENEDQNGRTHDGTPAKPSEMQTDSERLARVLAVLRSGESAVFESALDVCELVDACVTPSVTAEPLAVQVLFTMAESPSVCWTPVALEYARTKIKQRFPGLMRLQSALDEIE</sequence>
<feature type="region of interest" description="Disordered" evidence="1">
    <location>
        <begin position="48"/>
        <end position="79"/>
    </location>
</feature>
<evidence type="ECO:0000313" key="2">
    <source>
        <dbReference type="EMBL" id="GBG34710.1"/>
    </source>
</evidence>
<proteinExistence type="predicted"/>
<organism evidence="2 3">
    <name type="scientific">Hondaea fermentalgiana</name>
    <dbReference type="NCBI Taxonomy" id="2315210"/>
    <lineage>
        <taxon>Eukaryota</taxon>
        <taxon>Sar</taxon>
        <taxon>Stramenopiles</taxon>
        <taxon>Bigyra</taxon>
        <taxon>Labyrinthulomycetes</taxon>
        <taxon>Thraustochytrida</taxon>
        <taxon>Thraustochytriidae</taxon>
        <taxon>Hondaea</taxon>
    </lineage>
</organism>